<dbReference type="PANTHER" id="PTHR42873">
    <property type="entry name" value="RIBOSOMAL RNA LARGE SUBUNIT METHYLTRANSFERASE"/>
    <property type="match status" value="1"/>
</dbReference>
<dbReference type="InterPro" id="IPR015947">
    <property type="entry name" value="PUA-like_sf"/>
</dbReference>
<evidence type="ECO:0000256" key="5">
    <source>
        <dbReference type="ARBA" id="ARBA00022691"/>
    </source>
</evidence>
<dbReference type="Gene3D" id="3.40.50.150">
    <property type="entry name" value="Vaccinia Virus protein VP39"/>
    <property type="match status" value="1"/>
</dbReference>
<name>A0A0K1XEE8_9GAMM</name>
<comment type="similarity">
    <text evidence="6">Belongs to the methyltransferase superfamily. RlmI family.</text>
</comment>
<dbReference type="SUPFAM" id="SSF53335">
    <property type="entry name" value="S-adenosyl-L-methionine-dependent methyltransferases"/>
    <property type="match status" value="1"/>
</dbReference>
<dbReference type="STRING" id="1697053.AKN87_09445"/>
<feature type="domain" description="RlmI-like PUA" evidence="7">
    <location>
        <begin position="6"/>
        <end position="72"/>
    </location>
</feature>
<keyword evidence="9" id="KW-1185">Reference proteome</keyword>
<dbReference type="GO" id="GO:0032259">
    <property type="term" value="P:methylation"/>
    <property type="evidence" value="ECO:0007669"/>
    <property type="project" value="UniProtKB-KW"/>
</dbReference>
<evidence type="ECO:0000259" key="7">
    <source>
        <dbReference type="Pfam" id="PF17785"/>
    </source>
</evidence>
<proteinExistence type="inferred from homology"/>
<reference evidence="8 9" key="1">
    <citation type="journal article" date="2015" name="Genome Announc.">
        <title>Genome Sequences of Oblitimonas alkaliphila gen. nov. sp. nov. (Proposed), a Novel Bacterium of the Pseudomonadaceae Family.</title>
        <authorList>
            <person name="Lauer A.C."/>
            <person name="Nicholson A.C."/>
            <person name="Humrighouse B.W."/>
            <person name="Emery B."/>
            <person name="Drobish A."/>
            <person name="Juieng P."/>
            <person name="Loparev V."/>
            <person name="McQuiston J.R."/>
        </authorList>
    </citation>
    <scope>NUCLEOTIDE SEQUENCE [LARGE SCALE GENOMIC DNA]</scope>
    <source>
        <strain evidence="8 9">E5571</strain>
    </source>
</reference>
<evidence type="ECO:0000256" key="1">
    <source>
        <dbReference type="ARBA" id="ARBA00004496"/>
    </source>
</evidence>
<dbReference type="GO" id="GO:0008168">
    <property type="term" value="F:methyltransferase activity"/>
    <property type="evidence" value="ECO:0007669"/>
    <property type="project" value="UniProtKB-KW"/>
</dbReference>
<evidence type="ECO:0000256" key="4">
    <source>
        <dbReference type="ARBA" id="ARBA00022679"/>
    </source>
</evidence>
<dbReference type="AlphaFoldDB" id="A0A0K1XEE8"/>
<gene>
    <name evidence="8" type="ORF">AKN88_07050</name>
</gene>
<evidence type="ECO:0000313" key="8">
    <source>
        <dbReference type="EMBL" id="AKX59711.1"/>
    </source>
</evidence>
<keyword evidence="5" id="KW-0949">S-adenosyl-L-methionine</keyword>
<dbReference type="GO" id="GO:0005737">
    <property type="term" value="C:cytoplasm"/>
    <property type="evidence" value="ECO:0007669"/>
    <property type="project" value="UniProtKB-SubCell"/>
</dbReference>
<dbReference type="GO" id="GO:0003723">
    <property type="term" value="F:RNA binding"/>
    <property type="evidence" value="ECO:0007669"/>
    <property type="project" value="InterPro"/>
</dbReference>
<organism evidence="8 9">
    <name type="scientific">Thiopseudomonas alkaliphila</name>
    <dbReference type="NCBI Taxonomy" id="1697053"/>
    <lineage>
        <taxon>Bacteria</taxon>
        <taxon>Pseudomonadati</taxon>
        <taxon>Pseudomonadota</taxon>
        <taxon>Gammaproteobacteria</taxon>
        <taxon>Pseudomonadales</taxon>
        <taxon>Pseudomonadaceae</taxon>
        <taxon>Thiopseudomonas</taxon>
    </lineage>
</organism>
<dbReference type="PANTHER" id="PTHR42873:SF1">
    <property type="entry name" value="S-ADENOSYLMETHIONINE-DEPENDENT METHYLTRANSFERASE DOMAIN-CONTAINING PROTEIN"/>
    <property type="match status" value="1"/>
</dbReference>
<dbReference type="InterPro" id="IPR036974">
    <property type="entry name" value="PUA_sf"/>
</dbReference>
<sequence>MSLAILRLKAQADRRLRSGHLWVYSNEVDTKLTPLTQFSQGQAVIIESAQGKALGIALMAPNQLVCARLYSRDIEHPFDKSLLVHRLNIAASLRDAIYPSPFYRLVNAEADFLPGIEIDRFGDYFVVQLSTQAMEQHKALLLEAIVQVFKPEAVLWRHDLPNRDWEELPRYVETAYGEFPEALMVEENGLDFVTHALEKKKTSWQFDLQSSRQQLAQWVTDRRVLCLYADTGAWPITAAIAGAESVVALEAGELATDLLLENAEQHQVQEIVQCLQGEVLEGLQSLKAEEQRFNLVIIDPPAFIKRKKDLKTGEAGYRKLYEGAMRLLNRDGLLLVNSRSPFFNEEQMQAALLASARHLDRNLQVLQVSGASPCYPSHPAINESRVLKTMVCRVLPTS</sequence>
<dbReference type="CDD" id="cd11572">
    <property type="entry name" value="RlmI_M_like"/>
    <property type="match status" value="1"/>
</dbReference>
<dbReference type="Gene3D" id="2.30.130.10">
    <property type="entry name" value="PUA domain"/>
    <property type="match status" value="1"/>
</dbReference>
<keyword evidence="4 8" id="KW-0808">Transferase</keyword>
<evidence type="ECO:0000256" key="6">
    <source>
        <dbReference type="ARBA" id="ARBA00038091"/>
    </source>
</evidence>
<dbReference type="CDD" id="cd02440">
    <property type="entry name" value="AdoMet_MTases"/>
    <property type="match status" value="1"/>
</dbReference>
<dbReference type="InterPro" id="IPR029063">
    <property type="entry name" value="SAM-dependent_MTases_sf"/>
</dbReference>
<dbReference type="RefSeq" id="WP_053100883.1">
    <property type="nucleotide sequence ID" value="NZ_CP012365.1"/>
</dbReference>
<dbReference type="Gene3D" id="3.30.750.80">
    <property type="entry name" value="RNA methyltransferase domain (HRMD) like"/>
    <property type="match status" value="1"/>
</dbReference>
<protein>
    <submittedName>
        <fullName evidence="8">SAM-dependent methyltransferase</fullName>
    </submittedName>
</protein>
<dbReference type="SUPFAM" id="SSF88697">
    <property type="entry name" value="PUA domain-like"/>
    <property type="match status" value="1"/>
</dbReference>
<dbReference type="GO" id="GO:0006364">
    <property type="term" value="P:rRNA processing"/>
    <property type="evidence" value="ECO:0007669"/>
    <property type="project" value="UniProtKB-KW"/>
</dbReference>
<keyword evidence="3 8" id="KW-0489">Methyltransferase</keyword>
<dbReference type="InterPro" id="IPR041532">
    <property type="entry name" value="RlmI-like_PUA"/>
</dbReference>
<dbReference type="Proteomes" id="UP000063953">
    <property type="component" value="Chromosome"/>
</dbReference>
<dbReference type="Pfam" id="PF17785">
    <property type="entry name" value="PUA_3"/>
    <property type="match status" value="1"/>
</dbReference>
<dbReference type="PATRIC" id="fig|1698449.3.peg.1416"/>
<dbReference type="Pfam" id="PF03602">
    <property type="entry name" value="Cons_hypoth95"/>
    <property type="match status" value="1"/>
</dbReference>
<evidence type="ECO:0000313" key="9">
    <source>
        <dbReference type="Proteomes" id="UP000063953"/>
    </source>
</evidence>
<dbReference type="EMBL" id="CP012365">
    <property type="protein sequence ID" value="AKX59711.1"/>
    <property type="molecule type" value="Genomic_DNA"/>
</dbReference>
<evidence type="ECO:0000256" key="3">
    <source>
        <dbReference type="ARBA" id="ARBA00022603"/>
    </source>
</evidence>
<comment type="subcellular location">
    <subcellularLocation>
        <location evidence="1">Cytoplasm</location>
    </subcellularLocation>
</comment>
<evidence type="ECO:0000256" key="2">
    <source>
        <dbReference type="ARBA" id="ARBA00022490"/>
    </source>
</evidence>
<dbReference type="PROSITE" id="PS50890">
    <property type="entry name" value="PUA"/>
    <property type="match status" value="1"/>
</dbReference>
<keyword evidence="2" id="KW-0963">Cytoplasm</keyword>
<accession>A0A0K1XEE8</accession>